<feature type="region of interest" description="Disordered" evidence="1">
    <location>
        <begin position="757"/>
        <end position="787"/>
    </location>
</feature>
<feature type="compositionally biased region" description="Gly residues" evidence="1">
    <location>
        <begin position="602"/>
        <end position="614"/>
    </location>
</feature>
<feature type="compositionally biased region" description="Acidic residues" evidence="1">
    <location>
        <begin position="95"/>
        <end position="105"/>
    </location>
</feature>
<feature type="compositionally biased region" description="Low complexity" evidence="1">
    <location>
        <begin position="537"/>
        <end position="558"/>
    </location>
</feature>
<feature type="region of interest" description="Disordered" evidence="1">
    <location>
        <begin position="537"/>
        <end position="647"/>
    </location>
</feature>
<evidence type="ECO:0000313" key="3">
    <source>
        <dbReference type="EMBL" id="KAK2076824.1"/>
    </source>
</evidence>
<dbReference type="EMBL" id="JASFZW010000008">
    <property type="protein sequence ID" value="KAK2076824.1"/>
    <property type="molecule type" value="Genomic_DNA"/>
</dbReference>
<keyword evidence="4" id="KW-1185">Reference proteome</keyword>
<feature type="region of interest" description="Disordered" evidence="1">
    <location>
        <begin position="486"/>
        <end position="510"/>
    </location>
</feature>
<evidence type="ECO:0000313" key="4">
    <source>
        <dbReference type="Proteomes" id="UP001255856"/>
    </source>
</evidence>
<feature type="region of interest" description="Disordered" evidence="1">
    <location>
        <begin position="68"/>
        <end position="135"/>
    </location>
</feature>
<feature type="compositionally biased region" description="Low complexity" evidence="1">
    <location>
        <begin position="615"/>
        <end position="636"/>
    </location>
</feature>
<accession>A0AAD9IGR2</accession>
<feature type="compositionally biased region" description="Low complexity" evidence="1">
    <location>
        <begin position="106"/>
        <end position="115"/>
    </location>
</feature>
<feature type="region of interest" description="Disordered" evidence="1">
    <location>
        <begin position="158"/>
        <end position="338"/>
    </location>
</feature>
<dbReference type="Proteomes" id="UP001255856">
    <property type="component" value="Unassembled WGS sequence"/>
</dbReference>
<feature type="compositionally biased region" description="Basic and acidic residues" evidence="1">
    <location>
        <begin position="126"/>
        <end position="135"/>
    </location>
</feature>
<comment type="caution">
    <text evidence="3">The sequence shown here is derived from an EMBL/GenBank/DDBJ whole genome shotgun (WGS) entry which is preliminary data.</text>
</comment>
<feature type="domain" description="Hpc2-related" evidence="2">
    <location>
        <begin position="119"/>
        <end position="167"/>
    </location>
</feature>
<evidence type="ECO:0000259" key="2">
    <source>
        <dbReference type="Pfam" id="PF08729"/>
    </source>
</evidence>
<dbReference type="InterPro" id="IPR014840">
    <property type="entry name" value="HRD"/>
</dbReference>
<feature type="compositionally biased region" description="Low complexity" evidence="1">
    <location>
        <begin position="496"/>
        <end position="510"/>
    </location>
</feature>
<feature type="region of interest" description="Disordered" evidence="1">
    <location>
        <begin position="440"/>
        <end position="462"/>
    </location>
</feature>
<dbReference type="Pfam" id="PF08729">
    <property type="entry name" value="HUN"/>
    <property type="match status" value="1"/>
</dbReference>
<name>A0AAD9IGR2_PROWI</name>
<feature type="region of interest" description="Disordered" evidence="1">
    <location>
        <begin position="1"/>
        <end position="32"/>
    </location>
</feature>
<sequence>MVEPKPRKRIVPIQITASSPTLPSPPPKSVDLAVEQRGPSISSLKAQAEAAEKGLGLGRKMFVPLAGLDPSKPMVDWKEATGSSDSEFGGSDGESSSDNEEETEPVTDGGNVTGTDGEERRKKHRHNDDYDHMDEFIDDSEFIELFEDSDRRQTKFQGFFITRGEIERVEEDAAPVEKKRRRKAGGDAPPSPSKAKEKKKKKIPSPSKVEGKSDAGKGGAEAGTASVLRPANGDDGASPKKKKKKKDAAAKKLPGTAAAEKPADPLPALAPAAPSLAQLAAQAGAGVAQGLAPAPGPSTAAEAPAPSQPASGGDADRGEPRPATAPPAPEAPSSEINASLAELRDFLAGVLQPAPPLPAEATAEEREQAEASAWKAVPTQVRGRIFATLRQALEGAGVELASPKGREILHQTHAVFPANTVSLAGVRKIYAAERKKVTRTSRAAAGSASAAGSEPASQEAPSVVGAPIVALSTQGESLAPAMQAALATEQAPPATPVRAASTTTAAAEPPVAGPGASVLNSLAAVPMIAPIPVAAMPSAPAPQSQAPPTAPTVPSQPAQETANNNAPPKSASGDSAGSTVSLETKEPEQPHASQATSPLRAPGGGPVPAPGGGYVSAPAPSLGAPQSSPPQAASPSPSRPDPEAGLQPTMTDETILAAVLERHGGAVSAPDLQAALTSTKGAVTRALALAGPSGASTGECAEVAVQLGLLGAARIAPDSRANTLSALTRATHKPHVAHIGGYKYALKAFHGVQDLPRRQAKTSAGESGGKGEATPGPQGNPLEAVMS</sequence>
<evidence type="ECO:0000256" key="1">
    <source>
        <dbReference type="SAM" id="MobiDB-lite"/>
    </source>
</evidence>
<dbReference type="AlphaFoldDB" id="A0AAD9IGR2"/>
<organism evidence="3 4">
    <name type="scientific">Prototheca wickerhamii</name>
    <dbReference type="NCBI Taxonomy" id="3111"/>
    <lineage>
        <taxon>Eukaryota</taxon>
        <taxon>Viridiplantae</taxon>
        <taxon>Chlorophyta</taxon>
        <taxon>core chlorophytes</taxon>
        <taxon>Trebouxiophyceae</taxon>
        <taxon>Chlorellales</taxon>
        <taxon>Chlorellaceae</taxon>
        <taxon>Prototheca</taxon>
    </lineage>
</organism>
<feature type="compositionally biased region" description="Low complexity" evidence="1">
    <location>
        <begin position="251"/>
        <end position="313"/>
    </location>
</feature>
<gene>
    <name evidence="3" type="ORF">QBZ16_005050</name>
</gene>
<feature type="compositionally biased region" description="Basic residues" evidence="1">
    <location>
        <begin position="1"/>
        <end position="10"/>
    </location>
</feature>
<protein>
    <recommendedName>
        <fullName evidence="2">Hpc2-related domain-containing protein</fullName>
    </recommendedName>
</protein>
<proteinExistence type="predicted"/>
<feature type="compositionally biased region" description="Low complexity" evidence="1">
    <location>
        <begin position="82"/>
        <end position="94"/>
    </location>
</feature>
<feature type="compositionally biased region" description="Polar residues" evidence="1">
    <location>
        <begin position="559"/>
        <end position="582"/>
    </location>
</feature>
<reference evidence="3" key="1">
    <citation type="submission" date="2021-01" db="EMBL/GenBank/DDBJ databases">
        <authorList>
            <person name="Eckstrom K.M.E."/>
        </authorList>
    </citation>
    <scope>NUCLEOTIDE SEQUENCE</scope>
    <source>
        <strain evidence="3">UVCC 0001</strain>
    </source>
</reference>